<evidence type="ECO:0000256" key="1">
    <source>
        <dbReference type="ARBA" id="ARBA00004656"/>
    </source>
</evidence>
<dbReference type="Pfam" id="PF09404">
    <property type="entry name" value="C12orf66_like"/>
    <property type="match status" value="1"/>
</dbReference>
<dbReference type="GO" id="GO:0005765">
    <property type="term" value="C:lysosomal membrane"/>
    <property type="evidence" value="ECO:0007669"/>
    <property type="project" value="UniProtKB-SubCell"/>
</dbReference>
<protein>
    <recommendedName>
        <fullName evidence="5">KICSTOR subunit 2</fullName>
    </recommendedName>
</protein>
<comment type="caution">
    <text evidence="6">The sequence shown here is derived from an EMBL/GenBank/DDBJ whole genome shotgun (WGS) entry which is preliminary data.</text>
</comment>
<reference evidence="6" key="1">
    <citation type="journal article" date="2019" name="bioRxiv">
        <title>The Genome of the Zebra Mussel, Dreissena polymorpha: A Resource for Invasive Species Research.</title>
        <authorList>
            <person name="McCartney M.A."/>
            <person name="Auch B."/>
            <person name="Kono T."/>
            <person name="Mallez S."/>
            <person name="Zhang Y."/>
            <person name="Obille A."/>
            <person name="Becker A."/>
            <person name="Abrahante J.E."/>
            <person name="Garbe J."/>
            <person name="Badalamenti J.P."/>
            <person name="Herman A."/>
            <person name="Mangelson H."/>
            <person name="Liachko I."/>
            <person name="Sullivan S."/>
            <person name="Sone E.D."/>
            <person name="Koren S."/>
            <person name="Silverstein K.A.T."/>
            <person name="Beckman K.B."/>
            <person name="Gohl D.M."/>
        </authorList>
    </citation>
    <scope>NUCLEOTIDE SEQUENCE</scope>
    <source>
        <strain evidence="6">Duluth1</strain>
        <tissue evidence="6">Whole animal</tissue>
    </source>
</reference>
<evidence type="ECO:0000256" key="2">
    <source>
        <dbReference type="ARBA" id="ARBA00023136"/>
    </source>
</evidence>
<name>A0A9D4BX34_DREPO</name>
<dbReference type="GO" id="GO:0042149">
    <property type="term" value="P:cellular response to glucose starvation"/>
    <property type="evidence" value="ECO:0007669"/>
    <property type="project" value="TreeGrafter"/>
</dbReference>
<dbReference type="Gene3D" id="1.10.3450.30">
    <property type="match status" value="1"/>
</dbReference>
<dbReference type="Proteomes" id="UP000828390">
    <property type="component" value="Unassembled WGS sequence"/>
</dbReference>
<evidence type="ECO:0000256" key="5">
    <source>
        <dbReference type="ARBA" id="ARBA00072667"/>
    </source>
</evidence>
<dbReference type="OrthoDB" id="18134at2759"/>
<keyword evidence="3" id="KW-0458">Lysosome</keyword>
<dbReference type="GO" id="GO:0061462">
    <property type="term" value="P:protein localization to lysosome"/>
    <property type="evidence" value="ECO:0007669"/>
    <property type="project" value="TreeGrafter"/>
</dbReference>
<reference evidence="6" key="2">
    <citation type="submission" date="2020-11" db="EMBL/GenBank/DDBJ databases">
        <authorList>
            <person name="McCartney M.A."/>
            <person name="Auch B."/>
            <person name="Kono T."/>
            <person name="Mallez S."/>
            <person name="Becker A."/>
            <person name="Gohl D.M."/>
            <person name="Silverstein K.A.T."/>
            <person name="Koren S."/>
            <person name="Bechman K.B."/>
            <person name="Herman A."/>
            <person name="Abrahante J.E."/>
            <person name="Garbe J."/>
        </authorList>
    </citation>
    <scope>NUCLEOTIDE SEQUENCE</scope>
    <source>
        <strain evidence="6">Duluth1</strain>
        <tissue evidence="6">Whole animal</tissue>
    </source>
</reference>
<dbReference type="AlphaFoldDB" id="A0A9D4BX34"/>
<sequence>MSLPQTPTSPSPTGEREEGLLCQLFQLLSQFAFDKAKELLDKEKEVHKAAFGSSWALMVHTLGQFAMAEKAYNSLGFLEQKWFGRSKDTLRTAYLTLLQELRKIEETVRQQESLVFGLPGPTKEFEILLSHLCGQLCEYIRARQKTMDFFEQISTMGTNKNMNYEDLVNVISEIVLLHSKNFHHPFLADLKSGFTYECDTIQHLLMAQIQMSEGRFLASLLQLHQAHSKLTSWGSAAQARETTKRGMFGSTSKTVSSLPALFSWLLRYKHLLVAKFSLYFYEVLSKQTTSADMRSLSMKNCEDYVAKISAFHRKSDVAYICLYLDSQGMAEPFKGLGYHHPDKPPAPDGYHAIFSYPVDIPPLHWPTIEPLLSGDKDPDPDRVRSHCDKVKQSTYFVVNVEPRIFLTVICETKKSEKDSNILNFMLEMSTMLRCMKHFKSLKPGAAVGGSRK</sequence>
<dbReference type="FunFam" id="1.10.3450.30:FF:000001">
    <property type="entry name" value="KICSTOR complex protein C12orf66 homolog"/>
    <property type="match status" value="1"/>
</dbReference>
<evidence type="ECO:0000256" key="3">
    <source>
        <dbReference type="ARBA" id="ARBA00023228"/>
    </source>
</evidence>
<comment type="subcellular location">
    <subcellularLocation>
        <location evidence="1">Lysosome membrane</location>
    </subcellularLocation>
</comment>
<keyword evidence="2" id="KW-0472">Membrane</keyword>
<dbReference type="PANTHER" id="PTHR31581:SF1">
    <property type="entry name" value="KICSTOR SUBUNIT 2"/>
    <property type="match status" value="1"/>
</dbReference>
<dbReference type="InterPro" id="IPR018544">
    <property type="entry name" value="KICS_2"/>
</dbReference>
<evidence type="ECO:0000313" key="7">
    <source>
        <dbReference type="Proteomes" id="UP000828390"/>
    </source>
</evidence>
<dbReference type="PANTHER" id="PTHR31581">
    <property type="entry name" value="KICSTOR COMPLEX PROTEIN C12ORF66"/>
    <property type="match status" value="1"/>
</dbReference>
<evidence type="ECO:0000313" key="6">
    <source>
        <dbReference type="EMBL" id="KAH3710373.1"/>
    </source>
</evidence>
<accession>A0A9D4BX34</accession>
<dbReference type="GO" id="GO:0034198">
    <property type="term" value="P:cellular response to amino acid starvation"/>
    <property type="evidence" value="ECO:0007669"/>
    <property type="project" value="TreeGrafter"/>
</dbReference>
<dbReference type="GO" id="GO:1904262">
    <property type="term" value="P:negative regulation of TORC1 signaling"/>
    <property type="evidence" value="ECO:0007669"/>
    <property type="project" value="TreeGrafter"/>
</dbReference>
<dbReference type="EMBL" id="JAIWYP010000014">
    <property type="protein sequence ID" value="KAH3710373.1"/>
    <property type="molecule type" value="Genomic_DNA"/>
</dbReference>
<proteinExistence type="inferred from homology"/>
<keyword evidence="7" id="KW-1185">Reference proteome</keyword>
<dbReference type="SUPFAM" id="SSF160651">
    <property type="entry name" value="FLJ32549 C-terminal domain-like"/>
    <property type="match status" value="1"/>
</dbReference>
<evidence type="ECO:0000256" key="4">
    <source>
        <dbReference type="ARBA" id="ARBA00060863"/>
    </source>
</evidence>
<gene>
    <name evidence="6" type="ORF">DPMN_069850</name>
</gene>
<dbReference type="SUPFAM" id="SSF158548">
    <property type="entry name" value="FLJ32549 domain-like"/>
    <property type="match status" value="1"/>
</dbReference>
<dbReference type="InterPro" id="IPR038060">
    <property type="entry name" value="C12orf66-like_central_sf"/>
</dbReference>
<comment type="similarity">
    <text evidence="4">Belongs to the KICS2 family.</text>
</comment>
<organism evidence="6 7">
    <name type="scientific">Dreissena polymorpha</name>
    <name type="common">Zebra mussel</name>
    <name type="synonym">Mytilus polymorpha</name>
    <dbReference type="NCBI Taxonomy" id="45954"/>
    <lineage>
        <taxon>Eukaryota</taxon>
        <taxon>Metazoa</taxon>
        <taxon>Spiralia</taxon>
        <taxon>Lophotrochozoa</taxon>
        <taxon>Mollusca</taxon>
        <taxon>Bivalvia</taxon>
        <taxon>Autobranchia</taxon>
        <taxon>Heteroconchia</taxon>
        <taxon>Euheterodonta</taxon>
        <taxon>Imparidentia</taxon>
        <taxon>Neoheterodontei</taxon>
        <taxon>Myida</taxon>
        <taxon>Dreissenoidea</taxon>
        <taxon>Dreissenidae</taxon>
        <taxon>Dreissena</taxon>
    </lineage>
</organism>